<proteinExistence type="predicted"/>
<dbReference type="Gene3D" id="1.10.533.10">
    <property type="entry name" value="Death Domain, Fas"/>
    <property type="match status" value="1"/>
</dbReference>
<dbReference type="Pfam" id="PF13920">
    <property type="entry name" value="zf-C3HC4_3"/>
    <property type="match status" value="1"/>
</dbReference>
<organism evidence="2">
    <name type="scientific">invertebrate metagenome</name>
    <dbReference type="NCBI Taxonomy" id="1711999"/>
    <lineage>
        <taxon>unclassified sequences</taxon>
        <taxon>metagenomes</taxon>
        <taxon>organismal metagenomes</taxon>
    </lineage>
</organism>
<evidence type="ECO:0000259" key="1">
    <source>
        <dbReference type="PROSITE" id="PS50089"/>
    </source>
</evidence>
<name>A0A2H9TAY5_9ZZZZ</name>
<dbReference type="PROSITE" id="PS50089">
    <property type="entry name" value="ZF_RING_2"/>
    <property type="match status" value="1"/>
</dbReference>
<evidence type="ECO:0000313" key="2">
    <source>
        <dbReference type="EMBL" id="PJE80402.1"/>
    </source>
</evidence>
<dbReference type="InterPro" id="IPR001841">
    <property type="entry name" value="Znf_RING"/>
</dbReference>
<dbReference type="InterPro" id="IPR011029">
    <property type="entry name" value="DEATH-like_dom_sf"/>
</dbReference>
<dbReference type="EMBL" id="NSIT01000019">
    <property type="protein sequence ID" value="PJE80402.1"/>
    <property type="molecule type" value="Genomic_DNA"/>
</dbReference>
<reference evidence="2" key="1">
    <citation type="journal article" date="2017" name="Appl. Environ. Microbiol.">
        <title>Molecular characterization of an Endozoicomonas-like organism causing infection in king scallop Pecten maximus L.</title>
        <authorList>
            <person name="Cano I."/>
            <person name="van Aerle R."/>
            <person name="Ross S."/>
            <person name="Verner-Jeffreys D.W."/>
            <person name="Paley R.K."/>
            <person name="Rimmer G."/>
            <person name="Ryder D."/>
            <person name="Hooper P."/>
            <person name="Stone D."/>
            <person name="Feist S.W."/>
        </authorList>
    </citation>
    <scope>NUCLEOTIDE SEQUENCE</scope>
</reference>
<protein>
    <recommendedName>
        <fullName evidence="1">RING-type domain-containing protein</fullName>
    </recommendedName>
</protein>
<sequence>MKTSLYTCIITLCWIAFASAFQETHTKQQEISPDSDLTAEQKMQEALTCKICKKRNVIHVLIPCGHFVACDQCAETTKECPIERCIKRKVSGYIKTILEDSAKESFKKHINNTLTYSD</sequence>
<dbReference type="Gene3D" id="1.10.1170.10">
    <property type="entry name" value="Inhibitor Of Apoptosis Protein (2mihbC-IAP-1), Chain A"/>
    <property type="match status" value="1"/>
</dbReference>
<dbReference type="AlphaFoldDB" id="A0A2H9TAY5"/>
<gene>
    <name evidence="2" type="ORF">CI610_00634</name>
</gene>
<feature type="domain" description="RING-type" evidence="1">
    <location>
        <begin position="49"/>
        <end position="84"/>
    </location>
</feature>
<comment type="caution">
    <text evidence="2">The sequence shown here is derived from an EMBL/GenBank/DDBJ whole genome shotgun (WGS) entry which is preliminary data.</text>
</comment>
<accession>A0A2H9TAY5</accession>